<keyword evidence="5" id="KW-0812">Transmembrane</keyword>
<dbReference type="PRINTS" id="PR00184">
    <property type="entry name" value="NEISSPPORIN"/>
</dbReference>
<dbReference type="InterPro" id="IPR033900">
    <property type="entry name" value="Gram_neg_porin_domain"/>
</dbReference>
<dbReference type="RefSeq" id="WP_273929466.1">
    <property type="nucleotide sequence ID" value="NZ_JAQSIN010000006.1"/>
</dbReference>
<evidence type="ECO:0000256" key="4">
    <source>
        <dbReference type="ARBA" id="ARBA00022452"/>
    </source>
</evidence>
<comment type="caution">
    <text evidence="13">The sequence shown here is derived from an EMBL/GenBank/DDBJ whole genome shotgun (WGS) entry which is preliminary data.</text>
</comment>
<proteinExistence type="predicted"/>
<evidence type="ECO:0000256" key="1">
    <source>
        <dbReference type="ARBA" id="ARBA00004571"/>
    </source>
</evidence>
<feature type="chain" id="PRO_5047491592" evidence="11">
    <location>
        <begin position="21"/>
        <end position="346"/>
    </location>
</feature>
<keyword evidence="7" id="KW-0406">Ion transport</keyword>
<evidence type="ECO:0000256" key="2">
    <source>
        <dbReference type="ARBA" id="ARBA00011233"/>
    </source>
</evidence>
<evidence type="ECO:0000313" key="13">
    <source>
        <dbReference type="EMBL" id="MDD0817082.1"/>
    </source>
</evidence>
<feature type="signal peptide" evidence="11">
    <location>
        <begin position="1"/>
        <end position="20"/>
    </location>
</feature>
<evidence type="ECO:0000256" key="9">
    <source>
        <dbReference type="ARBA" id="ARBA00023136"/>
    </source>
</evidence>
<evidence type="ECO:0000256" key="8">
    <source>
        <dbReference type="ARBA" id="ARBA00023114"/>
    </source>
</evidence>
<comment type="subunit">
    <text evidence="2">Homotrimer.</text>
</comment>
<keyword evidence="8" id="KW-0626">Porin</keyword>
<dbReference type="SUPFAM" id="SSF56935">
    <property type="entry name" value="Porins"/>
    <property type="match status" value="1"/>
</dbReference>
<protein>
    <submittedName>
        <fullName evidence="13">Porin</fullName>
    </submittedName>
</protein>
<evidence type="ECO:0000256" key="11">
    <source>
        <dbReference type="SAM" id="SignalP"/>
    </source>
</evidence>
<name>A0ABT5MMK7_9BURK</name>
<sequence>MNKKFVMTALALSLSSAAFAQSSVTLYGVIDTAVQRQTNATPTGGNLSAVTSGAISGSRYGFRGQEDLGGGMKALFTLEAGFNPADGSRGQGGLAFGRQAFVGLAGDFGQVTLGRQYTPLFEHYGNFDPLWGISNVNESGFYLAYGTFRQNNAVRYSKNIAGVNFAAMHGFGNVANSASAGQLNGLQATYAVGSLNLGAAYQKFDVNTTSSTNLGSTKNAMVAANYGFGPARVYFNYMDTKLASGSKSDVATLGVTYEVAPLVNLVGAYYNDKTKSATNVSGSRNTAALGATYTLSKRTMVYGYYDRSKQNAGYASTAIPAGSDIFGAASTLNTRSNYMVGIRHAF</sequence>
<evidence type="ECO:0000313" key="14">
    <source>
        <dbReference type="Proteomes" id="UP001528672"/>
    </source>
</evidence>
<keyword evidence="4" id="KW-1134">Transmembrane beta strand</keyword>
<organism evidence="13 14">
    <name type="scientific">Curvibacter microcysteis</name>
    <dbReference type="NCBI Taxonomy" id="3026419"/>
    <lineage>
        <taxon>Bacteria</taxon>
        <taxon>Pseudomonadati</taxon>
        <taxon>Pseudomonadota</taxon>
        <taxon>Betaproteobacteria</taxon>
        <taxon>Burkholderiales</taxon>
        <taxon>Comamonadaceae</taxon>
        <taxon>Curvibacter</taxon>
    </lineage>
</organism>
<evidence type="ECO:0000256" key="10">
    <source>
        <dbReference type="ARBA" id="ARBA00023237"/>
    </source>
</evidence>
<dbReference type="Pfam" id="PF13609">
    <property type="entry name" value="Porin_4"/>
    <property type="match status" value="1"/>
</dbReference>
<evidence type="ECO:0000256" key="6">
    <source>
        <dbReference type="ARBA" id="ARBA00022729"/>
    </source>
</evidence>
<dbReference type="InterPro" id="IPR023614">
    <property type="entry name" value="Porin_dom_sf"/>
</dbReference>
<keyword evidence="6 11" id="KW-0732">Signal</keyword>
<dbReference type="Gene3D" id="2.40.160.10">
    <property type="entry name" value="Porin"/>
    <property type="match status" value="1"/>
</dbReference>
<dbReference type="CDD" id="cd00342">
    <property type="entry name" value="gram_neg_porins"/>
    <property type="match status" value="1"/>
</dbReference>
<dbReference type="InterPro" id="IPR001702">
    <property type="entry name" value="Porin_Gram-ve"/>
</dbReference>
<evidence type="ECO:0000259" key="12">
    <source>
        <dbReference type="Pfam" id="PF13609"/>
    </source>
</evidence>
<keyword evidence="10" id="KW-0998">Cell outer membrane</keyword>
<dbReference type="PRINTS" id="PR00182">
    <property type="entry name" value="ECOLNEIPORIN"/>
</dbReference>
<evidence type="ECO:0000256" key="7">
    <source>
        <dbReference type="ARBA" id="ARBA00023065"/>
    </source>
</evidence>
<dbReference type="PANTHER" id="PTHR34501:SF9">
    <property type="entry name" value="MAJOR OUTER MEMBRANE PROTEIN P.IA"/>
    <property type="match status" value="1"/>
</dbReference>
<feature type="domain" description="Porin" evidence="12">
    <location>
        <begin position="8"/>
        <end position="311"/>
    </location>
</feature>
<evidence type="ECO:0000256" key="3">
    <source>
        <dbReference type="ARBA" id="ARBA00022448"/>
    </source>
</evidence>
<gene>
    <name evidence="13" type="ORF">PSQ39_20785</name>
</gene>
<keyword evidence="14" id="KW-1185">Reference proteome</keyword>
<keyword evidence="9" id="KW-0472">Membrane</keyword>
<reference evidence="13 14" key="1">
    <citation type="submission" date="2023-02" db="EMBL/GenBank/DDBJ databases">
        <title>Bacterial whole genome sequence for Curvibacter sp. HBC28.</title>
        <authorList>
            <person name="Le V."/>
            <person name="Ko S.-R."/>
            <person name="Ahn C.-Y."/>
            <person name="Oh H.-M."/>
        </authorList>
    </citation>
    <scope>NUCLEOTIDE SEQUENCE [LARGE SCALE GENOMIC DNA]</scope>
    <source>
        <strain evidence="13 14">HBC28</strain>
    </source>
</reference>
<dbReference type="PANTHER" id="PTHR34501">
    <property type="entry name" value="PROTEIN YDDL-RELATED"/>
    <property type="match status" value="1"/>
</dbReference>
<dbReference type="InterPro" id="IPR050298">
    <property type="entry name" value="Gram-neg_bact_OMP"/>
</dbReference>
<accession>A0ABT5MMK7</accession>
<dbReference type="InterPro" id="IPR002299">
    <property type="entry name" value="Porin_Neis"/>
</dbReference>
<dbReference type="Proteomes" id="UP001528672">
    <property type="component" value="Unassembled WGS sequence"/>
</dbReference>
<keyword evidence="3" id="KW-0813">Transport</keyword>
<comment type="subcellular location">
    <subcellularLocation>
        <location evidence="1">Cell outer membrane</location>
        <topology evidence="1">Multi-pass membrane protein</topology>
    </subcellularLocation>
</comment>
<dbReference type="EMBL" id="JAQSIO010000013">
    <property type="protein sequence ID" value="MDD0817082.1"/>
    <property type="molecule type" value="Genomic_DNA"/>
</dbReference>
<evidence type="ECO:0000256" key="5">
    <source>
        <dbReference type="ARBA" id="ARBA00022692"/>
    </source>
</evidence>